<name>A0AAV5TA62_9BILA</name>
<protein>
    <recommendedName>
        <fullName evidence="4">G protein-coupled receptor</fullName>
    </recommendedName>
</protein>
<comment type="caution">
    <text evidence="2">The sequence shown here is derived from an EMBL/GenBank/DDBJ whole genome shotgun (WGS) entry which is preliminary data.</text>
</comment>
<dbReference type="PANTHER" id="PTHR46273:SF14">
    <property type="entry name" value="G-PROTEIN COUPLED RECEPTOR DMSR-1"/>
    <property type="match status" value="1"/>
</dbReference>
<keyword evidence="3" id="KW-1185">Reference proteome</keyword>
<dbReference type="EMBL" id="BTSX01000004">
    <property type="protein sequence ID" value="GMS92446.1"/>
    <property type="molecule type" value="Genomic_DNA"/>
</dbReference>
<dbReference type="Gene3D" id="1.20.1070.10">
    <property type="entry name" value="Rhodopsin 7-helix transmembrane proteins"/>
    <property type="match status" value="1"/>
</dbReference>
<dbReference type="GO" id="GO:0008528">
    <property type="term" value="F:G protein-coupled peptide receptor activity"/>
    <property type="evidence" value="ECO:0007669"/>
    <property type="project" value="InterPro"/>
</dbReference>
<dbReference type="InterPro" id="IPR053219">
    <property type="entry name" value="GPCR_Dmsr-1"/>
</dbReference>
<feature type="transmembrane region" description="Helical" evidence="1">
    <location>
        <begin position="115"/>
        <end position="133"/>
    </location>
</feature>
<sequence>VPHAMLSRELFDNNCLLYRLQEWISGFFHNTLPSLLLLVSTIMLTVELNRFSVLDLEKQNKKILRNNDAEKASRILLVLAILTLLSELPQGIISLGNALFSVGFQYEYTFYLNPLWMTVQIMATSCNLFITLGM</sequence>
<dbReference type="SUPFAM" id="SSF81321">
    <property type="entry name" value="Family A G protein-coupled receptor-like"/>
    <property type="match status" value="1"/>
</dbReference>
<gene>
    <name evidence="2" type="ORF">PENTCL1PPCAC_14621</name>
</gene>
<feature type="non-terminal residue" evidence="2">
    <location>
        <position position="1"/>
    </location>
</feature>
<dbReference type="AlphaFoldDB" id="A0AAV5TA62"/>
<feature type="transmembrane region" description="Helical" evidence="1">
    <location>
        <begin position="35"/>
        <end position="54"/>
    </location>
</feature>
<keyword evidence="1" id="KW-0472">Membrane</keyword>
<dbReference type="Pfam" id="PF10324">
    <property type="entry name" value="7TM_GPCR_Srw"/>
    <property type="match status" value="1"/>
</dbReference>
<evidence type="ECO:0008006" key="4">
    <source>
        <dbReference type="Google" id="ProtNLM"/>
    </source>
</evidence>
<dbReference type="GO" id="GO:0005886">
    <property type="term" value="C:plasma membrane"/>
    <property type="evidence" value="ECO:0007669"/>
    <property type="project" value="TreeGrafter"/>
</dbReference>
<reference evidence="2" key="1">
    <citation type="submission" date="2023-10" db="EMBL/GenBank/DDBJ databases">
        <title>Genome assembly of Pristionchus species.</title>
        <authorList>
            <person name="Yoshida K."/>
            <person name="Sommer R.J."/>
        </authorList>
    </citation>
    <scope>NUCLEOTIDE SEQUENCE</scope>
    <source>
        <strain evidence="2">RS0144</strain>
    </source>
</reference>
<organism evidence="2 3">
    <name type="scientific">Pristionchus entomophagus</name>
    <dbReference type="NCBI Taxonomy" id="358040"/>
    <lineage>
        <taxon>Eukaryota</taxon>
        <taxon>Metazoa</taxon>
        <taxon>Ecdysozoa</taxon>
        <taxon>Nematoda</taxon>
        <taxon>Chromadorea</taxon>
        <taxon>Rhabditida</taxon>
        <taxon>Rhabditina</taxon>
        <taxon>Diplogasteromorpha</taxon>
        <taxon>Diplogasteroidea</taxon>
        <taxon>Neodiplogasteridae</taxon>
        <taxon>Pristionchus</taxon>
    </lineage>
</organism>
<evidence type="ECO:0000313" key="2">
    <source>
        <dbReference type="EMBL" id="GMS92446.1"/>
    </source>
</evidence>
<feature type="transmembrane region" description="Helical" evidence="1">
    <location>
        <begin position="75"/>
        <end position="95"/>
    </location>
</feature>
<keyword evidence="1" id="KW-1133">Transmembrane helix</keyword>
<keyword evidence="1" id="KW-0812">Transmembrane</keyword>
<dbReference type="PANTHER" id="PTHR46273">
    <property type="entry name" value="MYOSUPPRESSIN RECEPTOR 1, ISOFORM B-RELATED"/>
    <property type="match status" value="1"/>
</dbReference>
<evidence type="ECO:0000256" key="1">
    <source>
        <dbReference type="SAM" id="Phobius"/>
    </source>
</evidence>
<proteinExistence type="predicted"/>
<dbReference type="InterPro" id="IPR019427">
    <property type="entry name" value="7TM_GPCR_serpentine_rcpt_Srw"/>
</dbReference>
<dbReference type="Proteomes" id="UP001432027">
    <property type="component" value="Unassembled WGS sequence"/>
</dbReference>
<evidence type="ECO:0000313" key="3">
    <source>
        <dbReference type="Proteomes" id="UP001432027"/>
    </source>
</evidence>
<accession>A0AAV5TA62</accession>